<proteinExistence type="predicted"/>
<dbReference type="Proteomes" id="UP000245626">
    <property type="component" value="Unassembled WGS sequence"/>
</dbReference>
<keyword evidence="2" id="KW-1185">Reference proteome</keyword>
<protein>
    <submittedName>
        <fullName evidence="1">Uncharacterized protein</fullName>
    </submittedName>
</protein>
<accession>A0ACD0NS59</accession>
<organism evidence="1 2">
    <name type="scientific">Violaceomyces palustris</name>
    <dbReference type="NCBI Taxonomy" id="1673888"/>
    <lineage>
        <taxon>Eukaryota</taxon>
        <taxon>Fungi</taxon>
        <taxon>Dikarya</taxon>
        <taxon>Basidiomycota</taxon>
        <taxon>Ustilaginomycotina</taxon>
        <taxon>Ustilaginomycetes</taxon>
        <taxon>Violaceomycetales</taxon>
        <taxon>Violaceomycetaceae</taxon>
        <taxon>Violaceomyces</taxon>
    </lineage>
</organism>
<evidence type="ECO:0000313" key="1">
    <source>
        <dbReference type="EMBL" id="PWN48678.1"/>
    </source>
</evidence>
<gene>
    <name evidence="1" type="ORF">IE53DRAFT_318930</name>
</gene>
<reference evidence="1 2" key="1">
    <citation type="journal article" date="2018" name="Mol. Biol. Evol.">
        <title>Broad Genomic Sampling Reveals a Smut Pathogenic Ancestry of the Fungal Clade Ustilaginomycotina.</title>
        <authorList>
            <person name="Kijpornyongpan T."/>
            <person name="Mondo S.J."/>
            <person name="Barry K."/>
            <person name="Sandor L."/>
            <person name="Lee J."/>
            <person name="Lipzen A."/>
            <person name="Pangilinan J."/>
            <person name="LaButti K."/>
            <person name="Hainaut M."/>
            <person name="Henrissat B."/>
            <person name="Grigoriev I.V."/>
            <person name="Spatafora J.W."/>
            <person name="Aime M.C."/>
        </authorList>
    </citation>
    <scope>NUCLEOTIDE SEQUENCE [LARGE SCALE GENOMIC DNA]</scope>
    <source>
        <strain evidence="1 2">SA 807</strain>
    </source>
</reference>
<dbReference type="EMBL" id="KZ820159">
    <property type="protein sequence ID" value="PWN48678.1"/>
    <property type="molecule type" value="Genomic_DNA"/>
</dbReference>
<evidence type="ECO:0000313" key="2">
    <source>
        <dbReference type="Proteomes" id="UP000245626"/>
    </source>
</evidence>
<sequence length="94" mass="10551">MERGQWVRAEGLNGQCYADQIIRGPLTQAIQTLQDQRGAPYLSVEDNEPAHTAAVANRTWADVGIERLDHPSSSPDLNPIENMWGILKTRLYAY</sequence>
<name>A0ACD0NS59_9BASI</name>